<evidence type="ECO:0000256" key="4">
    <source>
        <dbReference type="ARBA" id="ARBA00022989"/>
    </source>
</evidence>
<evidence type="ECO:0000256" key="6">
    <source>
        <dbReference type="ARBA" id="ARBA00023136"/>
    </source>
</evidence>
<accession>A0ABD5PVS4</accession>
<reference evidence="10 11" key="1">
    <citation type="journal article" date="2019" name="Int. J. Syst. Evol. Microbiol.">
        <title>The Global Catalogue of Microorganisms (GCM) 10K type strain sequencing project: providing services to taxonomists for standard genome sequencing and annotation.</title>
        <authorList>
            <consortium name="The Broad Institute Genomics Platform"/>
            <consortium name="The Broad Institute Genome Sequencing Center for Infectious Disease"/>
            <person name="Wu L."/>
            <person name="Ma J."/>
        </authorList>
    </citation>
    <scope>NUCLEOTIDE SEQUENCE [LARGE SCALE GENOMIC DNA]</scope>
    <source>
        <strain evidence="10 11">WLHS5</strain>
    </source>
</reference>
<feature type="transmembrane region" description="Helical" evidence="7">
    <location>
        <begin position="143"/>
        <end position="166"/>
    </location>
</feature>
<comment type="caution">
    <text evidence="10">The sequence shown here is derived from an EMBL/GenBank/DDBJ whole genome shotgun (WGS) entry which is preliminary data.</text>
</comment>
<feature type="transmembrane region" description="Helical" evidence="7">
    <location>
        <begin position="178"/>
        <end position="202"/>
    </location>
</feature>
<feature type="transmembrane region" description="Helical" evidence="7">
    <location>
        <begin position="296"/>
        <end position="315"/>
    </location>
</feature>
<keyword evidence="6 7" id="KW-0472">Membrane</keyword>
<dbReference type="InterPro" id="IPR006015">
    <property type="entry name" value="Universal_stress_UspA"/>
</dbReference>
<comment type="subcellular location">
    <subcellularLocation>
        <location evidence="1">Membrane</location>
        <topology evidence="1">Multi-pass membrane protein</topology>
    </subcellularLocation>
</comment>
<keyword evidence="2" id="KW-0813">Transport</keyword>
<keyword evidence="11" id="KW-1185">Reference proteome</keyword>
<feature type="transmembrane region" description="Helical" evidence="7">
    <location>
        <begin position="12"/>
        <end position="29"/>
    </location>
</feature>
<dbReference type="RefSeq" id="WP_250142183.1">
    <property type="nucleotide sequence ID" value="NZ_JALIQP010000006.1"/>
</dbReference>
<feature type="transmembrane region" description="Helical" evidence="7">
    <location>
        <begin position="80"/>
        <end position="97"/>
    </location>
</feature>
<dbReference type="AlphaFoldDB" id="A0ABD5PVS4"/>
<dbReference type="CDD" id="cd00293">
    <property type="entry name" value="USP-like"/>
    <property type="match status" value="2"/>
</dbReference>
<dbReference type="InterPro" id="IPR038770">
    <property type="entry name" value="Na+/solute_symporter_sf"/>
</dbReference>
<evidence type="ECO:0000313" key="10">
    <source>
        <dbReference type="EMBL" id="MFC4544695.1"/>
    </source>
</evidence>
<evidence type="ECO:0000313" key="11">
    <source>
        <dbReference type="Proteomes" id="UP001595898"/>
    </source>
</evidence>
<dbReference type="Pfam" id="PF00999">
    <property type="entry name" value="Na_H_Exchanger"/>
    <property type="match status" value="1"/>
</dbReference>
<dbReference type="Gene3D" id="1.20.1530.20">
    <property type="match status" value="1"/>
</dbReference>
<feature type="transmembrane region" description="Helical" evidence="7">
    <location>
        <begin position="267"/>
        <end position="284"/>
    </location>
</feature>
<evidence type="ECO:0000256" key="2">
    <source>
        <dbReference type="ARBA" id="ARBA00022448"/>
    </source>
</evidence>
<gene>
    <name evidence="10" type="ORF">ACFO5R_22435</name>
</gene>
<evidence type="ECO:0000256" key="5">
    <source>
        <dbReference type="ARBA" id="ARBA00023065"/>
    </source>
</evidence>
<feature type="transmembrane region" description="Helical" evidence="7">
    <location>
        <begin position="240"/>
        <end position="261"/>
    </location>
</feature>
<feature type="domain" description="Cation/H+ exchanger transmembrane" evidence="9">
    <location>
        <begin position="22"/>
        <end position="410"/>
    </location>
</feature>
<dbReference type="InterPro" id="IPR006016">
    <property type="entry name" value="UspA"/>
</dbReference>
<dbReference type="Gene3D" id="3.40.50.620">
    <property type="entry name" value="HUPs"/>
    <property type="match status" value="1"/>
</dbReference>
<keyword evidence="4 7" id="KW-1133">Transmembrane helix</keyword>
<dbReference type="InterPro" id="IPR014729">
    <property type="entry name" value="Rossmann-like_a/b/a_fold"/>
</dbReference>
<organism evidence="10 11">
    <name type="scientific">Halosolutus amylolyticus</name>
    <dbReference type="NCBI Taxonomy" id="2932267"/>
    <lineage>
        <taxon>Archaea</taxon>
        <taxon>Methanobacteriati</taxon>
        <taxon>Methanobacteriota</taxon>
        <taxon>Stenosarchaea group</taxon>
        <taxon>Halobacteria</taxon>
        <taxon>Halobacteriales</taxon>
        <taxon>Natrialbaceae</taxon>
        <taxon>Halosolutus</taxon>
    </lineage>
</organism>
<dbReference type="InterPro" id="IPR006153">
    <property type="entry name" value="Cation/H_exchanger_TM"/>
</dbReference>
<dbReference type="Proteomes" id="UP001595898">
    <property type="component" value="Unassembled WGS sequence"/>
</dbReference>
<evidence type="ECO:0000256" key="3">
    <source>
        <dbReference type="ARBA" id="ARBA00022692"/>
    </source>
</evidence>
<keyword evidence="5" id="KW-0406">Ion transport</keyword>
<sequence length="755" mass="81528">MEIIDPLGHHELFLVIAQLAVLLFVARTLGELFRSIGQPAVVGELLAGVVLGPSVLGLVAPGLYESLFVVSEAQFHLLEAISWLGLIMLLIVTGLETDIDLIISKGRTAIVLSLGGILVPFASGFALGWFLPAAFIAAPEQRIVFSLFIATAMSISAIPVIAKVLIELDVIRRDIGQLILAAGMVDDTIGWILLATVAGLARTGVFDVGSAAATIVSVLVFLALAFTVGRRLTTDLLRWVDNAVGSDTALLSTVMVLALAAGAITQYMGLEAILGAFVVGVLVGQVKRFDYDLRHTFEVVTLSIFAPIFFAIAGLRMDVAGLVDPTVFGIFLVVLVVACFGKFAGIMGVAPLAGLSRWEGITIGGGMNARGAMEIIVATIGLGAGILTTEMYSIIVAIAIVTSLMAPAIMRWSIPKIEVSEDERERMEREAYLKQSFVENLTRILLPTRGGADTRYAARLLAPLVRDRDVELDLLCVSEPADADRDTTRGLLGRIRNGRFVRRWRGRRESSPPVVSGEADQVFTSVERHLDLTERAPRRITRKRDGNVAETILGEVDVGYDLVVLGETGAGRTPEEPLFSDTVDRVVQEAPTPAMIVSTPRTWRSEPSDEWIDEPIDRILLPTVGTESSHFAAELACTIAARENALVEIVHVVDAPPFDDRFAGDPDLSQQRRIGEQIVEREAALGRRLGAKVLTTVMTAERPEAKLVERADRTGADVIVMGSYVRPISQRAYLGRRVEHVIRNASCPVAVLTSI</sequence>
<evidence type="ECO:0000256" key="7">
    <source>
        <dbReference type="SAM" id="Phobius"/>
    </source>
</evidence>
<feature type="transmembrane region" description="Helical" evidence="7">
    <location>
        <begin position="208"/>
        <end position="228"/>
    </location>
</feature>
<dbReference type="GO" id="GO:0016020">
    <property type="term" value="C:membrane"/>
    <property type="evidence" value="ECO:0007669"/>
    <property type="project" value="UniProtKB-SubCell"/>
</dbReference>
<dbReference type="PANTHER" id="PTHR32468">
    <property type="entry name" value="CATION/H + ANTIPORTER"/>
    <property type="match status" value="1"/>
</dbReference>
<name>A0ABD5PVS4_9EURY</name>
<evidence type="ECO:0000259" key="9">
    <source>
        <dbReference type="Pfam" id="PF00999"/>
    </source>
</evidence>
<keyword evidence="3 7" id="KW-0812">Transmembrane</keyword>
<feature type="transmembrane region" description="Helical" evidence="7">
    <location>
        <begin position="109"/>
        <end position="131"/>
    </location>
</feature>
<dbReference type="SUPFAM" id="SSF52402">
    <property type="entry name" value="Adenine nucleotide alpha hydrolases-like"/>
    <property type="match status" value="2"/>
</dbReference>
<dbReference type="GO" id="GO:0006811">
    <property type="term" value="P:monoatomic ion transport"/>
    <property type="evidence" value="ECO:0007669"/>
    <property type="project" value="UniProtKB-KW"/>
</dbReference>
<protein>
    <submittedName>
        <fullName evidence="10">Cation:proton antiporter</fullName>
    </submittedName>
</protein>
<dbReference type="Gene3D" id="3.40.50.12370">
    <property type="match status" value="1"/>
</dbReference>
<dbReference type="Pfam" id="PF00582">
    <property type="entry name" value="Usp"/>
    <property type="match status" value="2"/>
</dbReference>
<feature type="transmembrane region" description="Helical" evidence="7">
    <location>
        <begin position="327"/>
        <end position="350"/>
    </location>
</feature>
<dbReference type="PRINTS" id="PR01438">
    <property type="entry name" value="UNVRSLSTRESS"/>
</dbReference>
<dbReference type="PANTHER" id="PTHR32468:SF0">
    <property type="entry name" value="K(+)_H(+) ANTIPORTER 1"/>
    <property type="match status" value="1"/>
</dbReference>
<evidence type="ECO:0000259" key="8">
    <source>
        <dbReference type="Pfam" id="PF00582"/>
    </source>
</evidence>
<feature type="domain" description="UspA" evidence="8">
    <location>
        <begin position="616"/>
        <end position="751"/>
    </location>
</feature>
<evidence type="ECO:0000256" key="1">
    <source>
        <dbReference type="ARBA" id="ARBA00004141"/>
    </source>
</evidence>
<dbReference type="InterPro" id="IPR050794">
    <property type="entry name" value="CPA2_transporter"/>
</dbReference>
<proteinExistence type="predicted"/>
<dbReference type="EMBL" id="JBHSFA010000012">
    <property type="protein sequence ID" value="MFC4544695.1"/>
    <property type="molecule type" value="Genomic_DNA"/>
</dbReference>
<feature type="transmembrane region" description="Helical" evidence="7">
    <location>
        <begin position="41"/>
        <end position="60"/>
    </location>
</feature>
<feature type="domain" description="UspA" evidence="8">
    <location>
        <begin position="442"/>
        <end position="597"/>
    </location>
</feature>